<proteinExistence type="predicted"/>
<reference evidence="2 3" key="1">
    <citation type="submission" date="2015-08" db="EMBL/GenBank/DDBJ databases">
        <title>Antibacterial properties of a collection of Vibrionaceae strains.</title>
        <authorList>
            <person name="Giubergia S."/>
        </authorList>
    </citation>
    <scope>NUCLEOTIDE SEQUENCE [LARGE SCALE GENOMIC DNA]</scope>
    <source>
        <strain evidence="2 3">S0821</strain>
    </source>
</reference>
<comment type="caution">
    <text evidence="2">The sequence shown here is derived from an EMBL/GenBank/DDBJ whole genome shotgun (WGS) entry which is preliminary data.</text>
</comment>
<dbReference type="Proteomes" id="UP000051221">
    <property type="component" value="Unassembled WGS sequence"/>
</dbReference>
<name>A0A0Q2MCH5_VIBFU</name>
<dbReference type="GeneID" id="50536044"/>
<protein>
    <submittedName>
        <fullName evidence="2">LafD</fullName>
    </submittedName>
</protein>
<sequence>MVNTHKVSPERFRHLSQRITIATKLQDWSALARYDSELRELLQYHKPFLRDPQLAPQIAKAKAAHQAALAALKAATAELESDMVQVSAQQERALAYQLAMTMEG</sequence>
<organism evidence="2 3">
    <name type="scientific">Vibrio furnissii</name>
    <dbReference type="NCBI Taxonomy" id="29494"/>
    <lineage>
        <taxon>Bacteria</taxon>
        <taxon>Pseudomonadati</taxon>
        <taxon>Pseudomonadota</taxon>
        <taxon>Gammaproteobacteria</taxon>
        <taxon>Vibrionales</taxon>
        <taxon>Vibrionaceae</taxon>
        <taxon>Vibrio</taxon>
    </lineage>
</organism>
<evidence type="ECO:0000313" key="3">
    <source>
        <dbReference type="Proteomes" id="UP000051221"/>
    </source>
</evidence>
<dbReference type="OMA" id="TADWHAL"/>
<accession>A0A0Q2MCH5</accession>
<evidence type="ECO:0000256" key="1">
    <source>
        <dbReference type="SAM" id="Coils"/>
    </source>
</evidence>
<feature type="coiled-coil region" evidence="1">
    <location>
        <begin position="58"/>
        <end position="89"/>
    </location>
</feature>
<gene>
    <name evidence="2" type="ORF">AMR76_10815</name>
</gene>
<dbReference type="InParanoid" id="A0A0Q2MCH5"/>
<dbReference type="OrthoDB" id="5877647at2"/>
<dbReference type="AlphaFoldDB" id="A0A0Q2MCH5"/>
<dbReference type="RefSeq" id="WP_014204727.1">
    <property type="nucleotide sequence ID" value="NZ_CABLCD010000013.1"/>
</dbReference>
<dbReference type="EMBL" id="LKHS01000009">
    <property type="protein sequence ID" value="KQH85769.1"/>
    <property type="molecule type" value="Genomic_DNA"/>
</dbReference>
<keyword evidence="3" id="KW-1185">Reference proteome</keyword>
<evidence type="ECO:0000313" key="2">
    <source>
        <dbReference type="EMBL" id="KQH85769.1"/>
    </source>
</evidence>
<keyword evidence="1" id="KW-0175">Coiled coil</keyword>